<feature type="transmembrane region" description="Helical" evidence="2">
    <location>
        <begin position="49"/>
        <end position="66"/>
    </location>
</feature>
<keyword evidence="2" id="KW-0812">Transmembrane</keyword>
<protein>
    <submittedName>
        <fullName evidence="3">Uncharacterized protein</fullName>
    </submittedName>
</protein>
<name>A0A098THT3_9CYAN</name>
<organism evidence="3 4">
    <name type="scientific">Neosynechococcus sphagnicola sy1</name>
    <dbReference type="NCBI Taxonomy" id="1497020"/>
    <lineage>
        <taxon>Bacteria</taxon>
        <taxon>Bacillati</taxon>
        <taxon>Cyanobacteriota</taxon>
        <taxon>Cyanophyceae</taxon>
        <taxon>Neosynechococcales</taxon>
        <taxon>Neosynechococcaceae</taxon>
        <taxon>Neosynechococcus</taxon>
    </lineage>
</organism>
<dbReference type="Proteomes" id="UP000030170">
    <property type="component" value="Unassembled WGS sequence"/>
</dbReference>
<gene>
    <name evidence="3" type="ORF">DO97_16985</name>
</gene>
<evidence type="ECO:0000313" key="4">
    <source>
        <dbReference type="Proteomes" id="UP000030170"/>
    </source>
</evidence>
<proteinExistence type="predicted"/>
<feature type="region of interest" description="Disordered" evidence="1">
    <location>
        <begin position="1"/>
        <end position="23"/>
    </location>
</feature>
<dbReference type="EMBL" id="JJML01000060">
    <property type="protein sequence ID" value="KGF71659.1"/>
    <property type="molecule type" value="Genomic_DNA"/>
</dbReference>
<evidence type="ECO:0000313" key="3">
    <source>
        <dbReference type="EMBL" id="KGF71659.1"/>
    </source>
</evidence>
<evidence type="ECO:0000256" key="1">
    <source>
        <dbReference type="SAM" id="MobiDB-lite"/>
    </source>
</evidence>
<keyword evidence="2" id="KW-1133">Transmembrane helix</keyword>
<comment type="caution">
    <text evidence="3">The sequence shown here is derived from an EMBL/GenBank/DDBJ whole genome shotgun (WGS) entry which is preliminary data.</text>
</comment>
<evidence type="ECO:0000256" key="2">
    <source>
        <dbReference type="SAM" id="Phobius"/>
    </source>
</evidence>
<keyword evidence="2" id="KW-0472">Membrane</keyword>
<sequence>MGKNAEVSVDDLASALSKNPPPTEDELQLLHYILQERKKAARFRFQSHLLPWLTIALLLMTVAVLGQ</sequence>
<reference evidence="3 4" key="1">
    <citation type="journal article" date="2014" name="Mol. Ecol.">
        <title>Evolution of Synechococcus.</title>
        <authorList>
            <person name="Dvorak P."/>
            <person name="Casamatta D."/>
            <person name="Hasler P."/>
            <person name="Poulickova A."/>
            <person name="Ondrej V."/>
            <person name="Sanges R."/>
        </authorList>
    </citation>
    <scope>NUCLEOTIDE SEQUENCE [LARGE SCALE GENOMIC DNA]</scope>
    <source>
        <strain evidence="3 4">CAUP A 1101</strain>
    </source>
</reference>
<keyword evidence="4" id="KW-1185">Reference proteome</keyword>
<accession>A0A098THT3</accession>
<dbReference type="RefSeq" id="WP_036536180.1">
    <property type="nucleotide sequence ID" value="NZ_JJML01000060.1"/>
</dbReference>
<dbReference type="AlphaFoldDB" id="A0A098THT3"/>